<comment type="subcellular location">
    <subcellularLocation>
        <location evidence="6">Cell inner membrane</location>
        <topology evidence="6">Multi-pass membrane protein</topology>
    </subcellularLocation>
    <subcellularLocation>
        <location evidence="1">Membrane</location>
        <topology evidence="1">Multi-pass membrane protein</topology>
    </subcellularLocation>
</comment>
<feature type="transmembrane region" description="Helical" evidence="6">
    <location>
        <begin position="425"/>
        <end position="445"/>
    </location>
</feature>
<comment type="similarity">
    <text evidence="2 6">Belongs to the MscS (TC 1.A.23) family.</text>
</comment>
<organism evidence="9 10">
    <name type="scientific">Aestuariivirga litoralis</name>
    <dbReference type="NCBI Taxonomy" id="2650924"/>
    <lineage>
        <taxon>Bacteria</taxon>
        <taxon>Pseudomonadati</taxon>
        <taxon>Pseudomonadota</taxon>
        <taxon>Alphaproteobacteria</taxon>
        <taxon>Hyphomicrobiales</taxon>
        <taxon>Aestuariivirgaceae</taxon>
        <taxon>Aestuariivirga</taxon>
    </lineage>
</organism>
<dbReference type="Gene3D" id="2.30.30.60">
    <property type="match status" value="1"/>
</dbReference>
<comment type="caution">
    <text evidence="6">Lacks conserved residue(s) required for the propagation of feature annotation.</text>
</comment>
<feature type="transmembrane region" description="Helical" evidence="6">
    <location>
        <begin position="360"/>
        <end position="377"/>
    </location>
</feature>
<dbReference type="GO" id="GO:0008381">
    <property type="term" value="F:mechanosensitive monoatomic ion channel activity"/>
    <property type="evidence" value="ECO:0007669"/>
    <property type="project" value="InterPro"/>
</dbReference>
<reference evidence="10" key="1">
    <citation type="submission" date="2018-06" db="EMBL/GenBank/DDBJ databases">
        <title>Aestuariibacter litoralis strain KCTC 52945T.</title>
        <authorList>
            <person name="Li X."/>
            <person name="Salam N."/>
            <person name="Li J.-L."/>
            <person name="Chen Y.-M."/>
            <person name="Yang Z.-W."/>
            <person name="Zhang L.-Y."/>
            <person name="Han M.-X."/>
            <person name="Xiao M."/>
            <person name="Li W.-J."/>
        </authorList>
    </citation>
    <scope>NUCLEOTIDE SEQUENCE [LARGE SCALE GENOMIC DNA]</scope>
    <source>
        <strain evidence="10">KCTC 52945</strain>
    </source>
</reference>
<keyword evidence="6" id="KW-0407">Ion channel</keyword>
<evidence type="ECO:0000256" key="5">
    <source>
        <dbReference type="ARBA" id="ARBA00023136"/>
    </source>
</evidence>
<feature type="transmembrane region" description="Helical" evidence="6">
    <location>
        <begin position="398"/>
        <end position="419"/>
    </location>
</feature>
<keyword evidence="6" id="KW-0406">Ion transport</keyword>
<dbReference type="Proteomes" id="UP000248795">
    <property type="component" value="Unassembled WGS sequence"/>
</dbReference>
<evidence type="ECO:0000256" key="3">
    <source>
        <dbReference type="ARBA" id="ARBA00022692"/>
    </source>
</evidence>
<keyword evidence="6" id="KW-0813">Transport</keyword>
<dbReference type="PANTHER" id="PTHR30221">
    <property type="entry name" value="SMALL-CONDUCTANCE MECHANOSENSITIVE CHANNEL"/>
    <property type="match status" value="1"/>
</dbReference>
<dbReference type="EMBL" id="QKVK01000001">
    <property type="protein sequence ID" value="PZF78271.1"/>
    <property type="molecule type" value="Genomic_DNA"/>
</dbReference>
<dbReference type="AlphaFoldDB" id="A0A2W2ASG2"/>
<evidence type="ECO:0000256" key="1">
    <source>
        <dbReference type="ARBA" id="ARBA00004141"/>
    </source>
</evidence>
<evidence type="ECO:0000256" key="2">
    <source>
        <dbReference type="ARBA" id="ARBA00008017"/>
    </source>
</evidence>
<dbReference type="Pfam" id="PF00924">
    <property type="entry name" value="MS_channel_2nd"/>
    <property type="match status" value="1"/>
</dbReference>
<evidence type="ECO:0000256" key="4">
    <source>
        <dbReference type="ARBA" id="ARBA00022989"/>
    </source>
</evidence>
<feature type="compositionally biased region" description="Low complexity" evidence="7">
    <location>
        <begin position="231"/>
        <end position="256"/>
    </location>
</feature>
<evidence type="ECO:0000256" key="7">
    <source>
        <dbReference type="SAM" id="MobiDB-lite"/>
    </source>
</evidence>
<dbReference type="SUPFAM" id="SSF50182">
    <property type="entry name" value="Sm-like ribonucleoproteins"/>
    <property type="match status" value="1"/>
</dbReference>
<dbReference type="InterPro" id="IPR045275">
    <property type="entry name" value="MscS_archaea/bacteria_type"/>
</dbReference>
<keyword evidence="10" id="KW-1185">Reference proteome</keyword>
<evidence type="ECO:0000256" key="6">
    <source>
        <dbReference type="RuleBase" id="RU369025"/>
    </source>
</evidence>
<protein>
    <recommendedName>
        <fullName evidence="6">Small-conductance mechanosensitive channel</fullName>
    </recommendedName>
</protein>
<feature type="domain" description="Mechanosensitive ion channel MscS" evidence="8">
    <location>
        <begin position="444"/>
        <end position="510"/>
    </location>
</feature>
<keyword evidence="5 6" id="KW-0472">Membrane</keyword>
<sequence length="521" mass="54468">MSEREHVELTLWTFRGVARSFRLLTLLFFAVLGPDVTQAESPDAPSAVSGTESPARESAPTTTADPGIALDDLEIMLEPLTRAEVAVEAKAWFALLRAKVSEISLAELAVHRKNREIAQLAKEKAAGDALAKAAQDAKSKEGSTDTTAAEKAAAAERLAAAQKDLAETVDSAEKQAASDQEQASTAASVASAKTAEAAKVSSTVGQVAKTGDGTDPVAAAVEQKASEPGNAPEAATSIAKEAAAASADDSGSGISAEKASNKAVQLSEKASEATGAKTDVKVALVDLSTQLTSERTALADRLKLVLDKWELKGGDPAEYRQYVSSLSGFKIDVSDRTATWARTKAWLVADEGGLRWSRNLGIFLGYVLGSVIIAWILRRVLRRAMNVTHVSSNLLRDFVVSMSGRAVVFFGVLLGLSALEFNLSPILAAVGAAGFVVAFALQGTLSNFASGLLIMVNKPFDVGDTVEIGSGIKGKVQAVTIFSTVVEKEDGLTMIVPNNTVWSGVITNYSTSVIRNVGASG</sequence>
<dbReference type="Gene3D" id="1.10.287.1260">
    <property type="match status" value="1"/>
</dbReference>
<comment type="function">
    <text evidence="6">Mechanosensitive channel that participates in the regulation of osmotic pressure changes within the cell, opening in response to stretch forces in the membrane lipid bilayer, without the need for other proteins. Contributes to normal resistance to hypoosmotic shock. Forms an ion channel of 1.0 nanosiemens conductance with a slight preference for anions.</text>
</comment>
<dbReference type="InterPro" id="IPR010920">
    <property type="entry name" value="LSM_dom_sf"/>
</dbReference>
<feature type="region of interest" description="Disordered" evidence="7">
    <location>
        <begin position="39"/>
        <end position="66"/>
    </location>
</feature>
<evidence type="ECO:0000259" key="8">
    <source>
        <dbReference type="Pfam" id="PF00924"/>
    </source>
</evidence>
<dbReference type="PANTHER" id="PTHR30221:SF1">
    <property type="entry name" value="SMALL-CONDUCTANCE MECHANOSENSITIVE CHANNEL"/>
    <property type="match status" value="1"/>
</dbReference>
<evidence type="ECO:0000313" key="9">
    <source>
        <dbReference type="EMBL" id="PZF78271.1"/>
    </source>
</evidence>
<comment type="subunit">
    <text evidence="6">Homoheptamer.</text>
</comment>
<dbReference type="InterPro" id="IPR023408">
    <property type="entry name" value="MscS_beta-dom_sf"/>
</dbReference>
<gene>
    <name evidence="9" type="ORF">DK847_00125</name>
</gene>
<keyword evidence="3 6" id="KW-0812">Transmembrane</keyword>
<comment type="caution">
    <text evidence="9">The sequence shown here is derived from an EMBL/GenBank/DDBJ whole genome shotgun (WGS) entry which is preliminary data.</text>
</comment>
<dbReference type="RefSeq" id="WP_111195599.1">
    <property type="nucleotide sequence ID" value="NZ_QKVK01000001.1"/>
</dbReference>
<dbReference type="InterPro" id="IPR011014">
    <property type="entry name" value="MscS_channel_TM-2"/>
</dbReference>
<feature type="compositionally biased region" description="Low complexity" evidence="7">
    <location>
        <begin position="145"/>
        <end position="155"/>
    </location>
</feature>
<name>A0A2W2ASG2_9HYPH</name>
<proteinExistence type="inferred from homology"/>
<dbReference type="InterPro" id="IPR006685">
    <property type="entry name" value="MscS_channel_2nd"/>
</dbReference>
<keyword evidence="6" id="KW-0997">Cell inner membrane</keyword>
<dbReference type="SUPFAM" id="SSF82861">
    <property type="entry name" value="Mechanosensitive channel protein MscS (YggB), transmembrane region"/>
    <property type="match status" value="1"/>
</dbReference>
<evidence type="ECO:0000313" key="10">
    <source>
        <dbReference type="Proteomes" id="UP000248795"/>
    </source>
</evidence>
<feature type="region of interest" description="Disordered" evidence="7">
    <location>
        <begin position="221"/>
        <end position="270"/>
    </location>
</feature>
<feature type="region of interest" description="Disordered" evidence="7">
    <location>
        <begin position="135"/>
        <end position="155"/>
    </location>
</feature>
<feature type="region of interest" description="Disordered" evidence="7">
    <location>
        <begin position="164"/>
        <end position="183"/>
    </location>
</feature>
<dbReference type="GO" id="GO:0005886">
    <property type="term" value="C:plasma membrane"/>
    <property type="evidence" value="ECO:0007669"/>
    <property type="project" value="UniProtKB-SubCell"/>
</dbReference>
<keyword evidence="6" id="KW-1003">Cell membrane</keyword>
<accession>A0A2W2ASG2</accession>
<keyword evidence="4 6" id="KW-1133">Transmembrane helix</keyword>